<reference evidence="3" key="2">
    <citation type="submission" date="2020-05" db="EMBL/GenBank/DDBJ databases">
        <authorList>
            <person name="Kim H.-S."/>
            <person name="Proctor R.H."/>
            <person name="Brown D.W."/>
        </authorList>
    </citation>
    <scope>NUCLEOTIDE SEQUENCE</scope>
    <source>
        <strain evidence="3">NRRL 45417</strain>
    </source>
</reference>
<comment type="caution">
    <text evidence="3">The sequence shown here is derived from an EMBL/GenBank/DDBJ whole genome shotgun (WGS) entry which is preliminary data.</text>
</comment>
<evidence type="ECO:0000313" key="4">
    <source>
        <dbReference type="Proteomes" id="UP000604273"/>
    </source>
</evidence>
<name>A0A8H4TA00_9HYPO</name>
<gene>
    <name evidence="3" type="ORF">FGADI_5527</name>
</gene>
<dbReference type="EMBL" id="JABFAI010000127">
    <property type="protein sequence ID" value="KAF4954058.1"/>
    <property type="molecule type" value="Genomic_DNA"/>
</dbReference>
<feature type="compositionally biased region" description="Polar residues" evidence="1">
    <location>
        <begin position="168"/>
        <end position="181"/>
    </location>
</feature>
<evidence type="ECO:0000256" key="1">
    <source>
        <dbReference type="SAM" id="MobiDB-lite"/>
    </source>
</evidence>
<accession>A0A8H4TA00</accession>
<reference evidence="3" key="1">
    <citation type="journal article" date="2020" name="BMC Genomics">
        <title>Correction to: Identification and distribution of gene clusters required for synthesis of sphingolipid metabolism inhibitors in diverse species of the filamentous fungus Fusarium.</title>
        <authorList>
            <person name="Kim H.S."/>
            <person name="Lohmar J.M."/>
            <person name="Busman M."/>
            <person name="Brown D.W."/>
            <person name="Naumann T.A."/>
            <person name="Divon H.H."/>
            <person name="Lysoe E."/>
            <person name="Uhlig S."/>
            <person name="Proctor R.H."/>
        </authorList>
    </citation>
    <scope>NUCLEOTIDE SEQUENCE</scope>
    <source>
        <strain evidence="3">NRRL 45417</strain>
    </source>
</reference>
<proteinExistence type="predicted"/>
<dbReference type="PANTHER" id="PTHR33840">
    <property type="match status" value="1"/>
</dbReference>
<evidence type="ECO:0000259" key="2">
    <source>
        <dbReference type="Pfam" id="PF09994"/>
    </source>
</evidence>
<dbReference type="OrthoDB" id="59699at2759"/>
<keyword evidence="4" id="KW-1185">Reference proteome</keyword>
<evidence type="ECO:0000313" key="3">
    <source>
        <dbReference type="EMBL" id="KAF4954058.1"/>
    </source>
</evidence>
<protein>
    <recommendedName>
        <fullName evidence="2">T6SS Phospholipase effector Tle1-like catalytic domain-containing protein</fullName>
    </recommendedName>
</protein>
<sequence length="181" mass="20688">MAPRIVVLCDGTWCGCETSTRTNIYRLAQLFQVPIDNPNSTDTYFRHVSPADPADRQIVARYRHGVGLGAGFLDYLLDGATASDLKEEVILAYKFIVEHYTSNHEIWMFGLSRGAYTVRSVTGLINNYGIIDYKKLQLNLDKDKDKIYQICEDTYVLYKTTNDDNNKPNRSNSLSFRQRNS</sequence>
<feature type="domain" description="T6SS Phospholipase effector Tle1-like catalytic" evidence="2">
    <location>
        <begin position="4"/>
        <end position="167"/>
    </location>
</feature>
<dbReference type="AlphaFoldDB" id="A0A8H4TA00"/>
<dbReference type="Pfam" id="PF09994">
    <property type="entry name" value="T6SS_Tle1-like_cat"/>
    <property type="match status" value="1"/>
</dbReference>
<dbReference type="InterPro" id="IPR018712">
    <property type="entry name" value="Tle1-like_cat"/>
</dbReference>
<dbReference type="Proteomes" id="UP000604273">
    <property type="component" value="Unassembled WGS sequence"/>
</dbReference>
<dbReference type="PANTHER" id="PTHR33840:SF16">
    <property type="entry name" value="DUF2235 DOMAIN-CONTAINING PROTEIN"/>
    <property type="match status" value="1"/>
</dbReference>
<feature type="region of interest" description="Disordered" evidence="1">
    <location>
        <begin position="161"/>
        <end position="181"/>
    </location>
</feature>
<organism evidence="3 4">
    <name type="scientific">Fusarium gaditjirri</name>
    <dbReference type="NCBI Taxonomy" id="282569"/>
    <lineage>
        <taxon>Eukaryota</taxon>
        <taxon>Fungi</taxon>
        <taxon>Dikarya</taxon>
        <taxon>Ascomycota</taxon>
        <taxon>Pezizomycotina</taxon>
        <taxon>Sordariomycetes</taxon>
        <taxon>Hypocreomycetidae</taxon>
        <taxon>Hypocreales</taxon>
        <taxon>Nectriaceae</taxon>
        <taxon>Fusarium</taxon>
        <taxon>Fusarium nisikadoi species complex</taxon>
    </lineage>
</organism>